<dbReference type="AlphaFoldDB" id="A0A420HQ44"/>
<protein>
    <submittedName>
        <fullName evidence="7">Peroxisomal membrane protein PEX29</fullName>
    </submittedName>
</protein>
<reference evidence="7 8" key="1">
    <citation type="journal article" date="2018" name="BMC Genomics">
        <title>Comparative genome analyses reveal sequence features reflecting distinct modes of host-adaptation between dicot and monocot powdery mildew.</title>
        <authorList>
            <person name="Wu Y."/>
            <person name="Ma X."/>
            <person name="Pan Z."/>
            <person name="Kale S.D."/>
            <person name="Song Y."/>
            <person name="King H."/>
            <person name="Zhang Q."/>
            <person name="Presley C."/>
            <person name="Deng X."/>
            <person name="Wei C.I."/>
            <person name="Xiao S."/>
        </authorList>
    </citation>
    <scope>NUCLEOTIDE SEQUENCE [LARGE SCALE GENOMIC DNA]</scope>
    <source>
        <strain evidence="7">UMSG2</strain>
    </source>
</reference>
<dbReference type="GO" id="GO:0005778">
    <property type="term" value="C:peroxisomal membrane"/>
    <property type="evidence" value="ECO:0007669"/>
    <property type="project" value="UniProtKB-ARBA"/>
</dbReference>
<evidence type="ECO:0000256" key="2">
    <source>
        <dbReference type="ARBA" id="ARBA00022692"/>
    </source>
</evidence>
<keyword evidence="3 5" id="KW-1133">Transmembrane helix</keyword>
<accession>A0A420HQ44</accession>
<keyword evidence="4 5" id="KW-0472">Membrane</keyword>
<dbReference type="Proteomes" id="UP000286134">
    <property type="component" value="Unassembled WGS sequence"/>
</dbReference>
<name>A0A420HQ44_9PEZI</name>
<dbReference type="GO" id="GO:0007031">
    <property type="term" value="P:peroxisome organization"/>
    <property type="evidence" value="ECO:0007669"/>
    <property type="project" value="TreeGrafter"/>
</dbReference>
<evidence type="ECO:0000313" key="7">
    <source>
        <dbReference type="EMBL" id="RKF59553.1"/>
    </source>
</evidence>
<proteinExistence type="predicted"/>
<evidence type="ECO:0000256" key="3">
    <source>
        <dbReference type="ARBA" id="ARBA00022989"/>
    </source>
</evidence>
<feature type="transmembrane region" description="Helical" evidence="5">
    <location>
        <begin position="150"/>
        <end position="167"/>
    </location>
</feature>
<evidence type="ECO:0000313" key="8">
    <source>
        <dbReference type="Proteomes" id="UP000286134"/>
    </source>
</evidence>
<gene>
    <name evidence="7" type="ORF">OnM2_059068</name>
</gene>
<feature type="domain" description="TECPR1-like DysF" evidence="6">
    <location>
        <begin position="96"/>
        <end position="462"/>
    </location>
</feature>
<organism evidence="7 8">
    <name type="scientific">Erysiphe neolycopersici</name>
    <dbReference type="NCBI Taxonomy" id="212602"/>
    <lineage>
        <taxon>Eukaryota</taxon>
        <taxon>Fungi</taxon>
        <taxon>Dikarya</taxon>
        <taxon>Ascomycota</taxon>
        <taxon>Pezizomycotina</taxon>
        <taxon>Leotiomycetes</taxon>
        <taxon>Erysiphales</taxon>
        <taxon>Erysiphaceae</taxon>
        <taxon>Erysiphe</taxon>
    </lineage>
</organism>
<evidence type="ECO:0000256" key="1">
    <source>
        <dbReference type="ARBA" id="ARBA00004141"/>
    </source>
</evidence>
<dbReference type="STRING" id="212602.A0A420HQ44"/>
<evidence type="ECO:0000256" key="4">
    <source>
        <dbReference type="ARBA" id="ARBA00023136"/>
    </source>
</evidence>
<keyword evidence="2 5" id="KW-0812">Transmembrane</keyword>
<dbReference type="InterPro" id="IPR052816">
    <property type="entry name" value="Peroxisomal_Membrane_PEX28-32"/>
</dbReference>
<feature type="transmembrane region" description="Helical" evidence="5">
    <location>
        <begin position="242"/>
        <end position="260"/>
    </location>
</feature>
<dbReference type="EMBL" id="MCFK01005937">
    <property type="protein sequence ID" value="RKF59553.1"/>
    <property type="molecule type" value="Genomic_DNA"/>
</dbReference>
<evidence type="ECO:0000259" key="6">
    <source>
        <dbReference type="Pfam" id="PF06398"/>
    </source>
</evidence>
<evidence type="ECO:0000256" key="5">
    <source>
        <dbReference type="SAM" id="Phobius"/>
    </source>
</evidence>
<comment type="subcellular location">
    <subcellularLocation>
        <location evidence="1">Membrane</location>
        <topology evidence="1">Multi-pass membrane protein</topology>
    </subcellularLocation>
</comment>
<keyword evidence="8" id="KW-1185">Reference proteome</keyword>
<sequence length="475" mass="54943">MQIPPGSENVDTKIRDQMEANKTSFSEDQGFSDIQQQKLDKIEVPLTTGSSGNEGQISDQLAEKLLHRISVSEDPFYNSELTGSHGKLKHRARRAFSLQLMSSNFRQFSTRIGAIFSLQRKIIRILSWSSNSQTISFLAIYTFVCLEPHLIIILPLVFTLLLLTNYYSTRYPSVSIAAHESENLISDEPITCAPNAKPIKERSKNFFRNLRDIQNVMEDYSKVHDQITKSFTPLIDFSNEEMSCTIFVFVFFSSASLLIISHMVPWRLIMLLSGWTVIGVNHPYISRKLLVAPENFVRNKRAKVDGFVSRLIAKNKILSPSETREVEIFELQLLSSAGEWVPFLYCRSPFISSFGAGTELDRPKGSRFLEDVQPPHGWEWTDEKWTLDFSSHEWVEERVITGVEIEIEGERWVYDVCYENDMKDTSDENGKQILLSTWEGGINNPTKMAYRRGEWRRRRWFRIVKRKWPRNLQSS</sequence>
<dbReference type="Pfam" id="PF06398">
    <property type="entry name" value="Pex24p"/>
    <property type="match status" value="1"/>
</dbReference>
<dbReference type="OrthoDB" id="74314at2759"/>
<comment type="caution">
    <text evidence="7">The sequence shown here is derived from an EMBL/GenBank/DDBJ whole genome shotgun (WGS) entry which is preliminary data.</text>
</comment>
<dbReference type="InterPro" id="IPR010482">
    <property type="entry name" value="TECPR1-like_DysF"/>
</dbReference>
<dbReference type="PANTHER" id="PTHR28304">
    <property type="entry name" value="PEROXISOMAL MEMBRANE PROTEIN PEX29"/>
    <property type="match status" value="1"/>
</dbReference>
<dbReference type="PANTHER" id="PTHR28304:SF2">
    <property type="entry name" value="PEROXISOMAL MEMBRANE PROTEIN PEX29"/>
    <property type="match status" value="1"/>
</dbReference>